<name>A0A3Q3EV49_9LABR</name>
<evidence type="ECO:0000259" key="2">
    <source>
        <dbReference type="PROSITE" id="PS50041"/>
    </source>
</evidence>
<evidence type="ECO:0000313" key="3">
    <source>
        <dbReference type="Ensembl" id="ENSLBEP00000011306.1"/>
    </source>
</evidence>
<dbReference type="PROSITE" id="PS00615">
    <property type="entry name" value="C_TYPE_LECTIN_1"/>
    <property type="match status" value="1"/>
</dbReference>
<sequence>MAVQNVLFKRYEHLIHTDLVQHCGLSSGSNVTFVLINTNMSWTEAQRYCREHHTDLASVRNLDENQKIKNLSSGHEVWIGLSRETWKWMDGSNSLFRYWGENEPNNCSQNEKCVAAHFEKSGRWEDWSCHYKRASICYRGELSFPNVTLWI</sequence>
<reference evidence="3" key="1">
    <citation type="submission" date="2025-08" db="UniProtKB">
        <authorList>
            <consortium name="Ensembl"/>
        </authorList>
    </citation>
    <scope>IDENTIFICATION</scope>
</reference>
<protein>
    <recommendedName>
        <fullName evidence="2">C-type lectin domain-containing protein</fullName>
    </recommendedName>
</protein>
<dbReference type="PROSITE" id="PS50041">
    <property type="entry name" value="C_TYPE_LECTIN_2"/>
    <property type="match status" value="1"/>
</dbReference>
<proteinExistence type="predicted"/>
<dbReference type="InterPro" id="IPR001304">
    <property type="entry name" value="C-type_lectin-like"/>
</dbReference>
<dbReference type="AlphaFoldDB" id="A0A3Q3EV49"/>
<accession>A0A3Q3EV49</accession>
<dbReference type="SUPFAM" id="SSF56436">
    <property type="entry name" value="C-type lectin-like"/>
    <property type="match status" value="1"/>
</dbReference>
<dbReference type="GeneTree" id="ENSGT01100000263473"/>
<dbReference type="Pfam" id="PF00059">
    <property type="entry name" value="Lectin_C"/>
    <property type="match status" value="1"/>
</dbReference>
<dbReference type="InParanoid" id="A0A3Q3EV49"/>
<dbReference type="InterPro" id="IPR016187">
    <property type="entry name" value="CTDL_fold"/>
</dbReference>
<feature type="domain" description="C-type lectin" evidence="2">
    <location>
        <begin position="28"/>
        <end position="138"/>
    </location>
</feature>
<dbReference type="PANTHER" id="PTHR45784">
    <property type="entry name" value="C-TYPE LECTIN DOMAIN FAMILY 20 MEMBER A-RELATED"/>
    <property type="match status" value="1"/>
</dbReference>
<evidence type="ECO:0000313" key="4">
    <source>
        <dbReference type="Proteomes" id="UP000261660"/>
    </source>
</evidence>
<dbReference type="InterPro" id="IPR018378">
    <property type="entry name" value="C-type_lectin_CS"/>
</dbReference>
<dbReference type="STRING" id="56723.ENSLBEP00000011306"/>
<keyword evidence="4" id="KW-1185">Reference proteome</keyword>
<dbReference type="Ensembl" id="ENSLBET00000011894.1">
    <property type="protein sequence ID" value="ENSLBEP00000011306.1"/>
    <property type="gene ID" value="ENSLBEG00000008718.1"/>
</dbReference>
<dbReference type="InterPro" id="IPR016186">
    <property type="entry name" value="C-type_lectin-like/link_sf"/>
</dbReference>
<keyword evidence="1" id="KW-1015">Disulfide bond</keyword>
<organism evidence="3 4">
    <name type="scientific">Labrus bergylta</name>
    <name type="common">ballan wrasse</name>
    <dbReference type="NCBI Taxonomy" id="56723"/>
    <lineage>
        <taxon>Eukaryota</taxon>
        <taxon>Metazoa</taxon>
        <taxon>Chordata</taxon>
        <taxon>Craniata</taxon>
        <taxon>Vertebrata</taxon>
        <taxon>Euteleostomi</taxon>
        <taxon>Actinopterygii</taxon>
        <taxon>Neopterygii</taxon>
        <taxon>Teleostei</taxon>
        <taxon>Neoteleostei</taxon>
        <taxon>Acanthomorphata</taxon>
        <taxon>Eupercaria</taxon>
        <taxon>Labriformes</taxon>
        <taxon>Labridae</taxon>
        <taxon>Labrus</taxon>
    </lineage>
</organism>
<evidence type="ECO:0000256" key="1">
    <source>
        <dbReference type="ARBA" id="ARBA00023157"/>
    </source>
</evidence>
<dbReference type="Proteomes" id="UP000261660">
    <property type="component" value="Unplaced"/>
</dbReference>
<reference evidence="3" key="2">
    <citation type="submission" date="2025-09" db="UniProtKB">
        <authorList>
            <consortium name="Ensembl"/>
        </authorList>
    </citation>
    <scope>IDENTIFICATION</scope>
</reference>
<dbReference type="SMART" id="SM00034">
    <property type="entry name" value="CLECT"/>
    <property type="match status" value="1"/>
</dbReference>
<dbReference type="PANTHER" id="PTHR45784:SF3">
    <property type="entry name" value="C-TYPE LECTIN DOMAIN FAMILY 4 MEMBER K-LIKE-RELATED"/>
    <property type="match status" value="1"/>
</dbReference>
<dbReference type="FunCoup" id="A0A3Q3EV49">
    <property type="interactions" value="10"/>
</dbReference>
<dbReference type="Gene3D" id="3.10.100.10">
    <property type="entry name" value="Mannose-Binding Protein A, subunit A"/>
    <property type="match status" value="1"/>
</dbReference>